<sequence>MRRVRKQVNHWLTRQLNLPADVIYDYPRITLIGDIHLYIENHHGLLTFESNEIKVKQQNSVIHVRGQDLVIKNLLKKEIVIEGKIDSIHREMLNG</sequence>
<gene>
    <name evidence="1" type="ORF">SAMN05216498_1649</name>
</gene>
<accession>A0A1G9ZFS2</accession>
<dbReference type="InterPro" id="IPR022476">
    <property type="entry name" value="Spore_YabP/YqfC"/>
</dbReference>
<dbReference type="Pfam" id="PF07873">
    <property type="entry name" value="YabP"/>
    <property type="match status" value="1"/>
</dbReference>
<evidence type="ECO:0000313" key="1">
    <source>
        <dbReference type="EMBL" id="SDN19303.1"/>
    </source>
</evidence>
<evidence type="ECO:0000313" key="2">
    <source>
        <dbReference type="Proteomes" id="UP000199334"/>
    </source>
</evidence>
<dbReference type="Proteomes" id="UP000199334">
    <property type="component" value="Unassembled WGS sequence"/>
</dbReference>
<organism evidence="1 2">
    <name type="scientific">Tenuibacillus multivorans</name>
    <dbReference type="NCBI Taxonomy" id="237069"/>
    <lineage>
        <taxon>Bacteria</taxon>
        <taxon>Bacillati</taxon>
        <taxon>Bacillota</taxon>
        <taxon>Bacilli</taxon>
        <taxon>Bacillales</taxon>
        <taxon>Bacillaceae</taxon>
        <taxon>Tenuibacillus</taxon>
    </lineage>
</organism>
<dbReference type="AlphaFoldDB" id="A0A1G9ZFS2"/>
<dbReference type="STRING" id="237069.SAMN05216498_1649"/>
<proteinExistence type="predicted"/>
<protein>
    <submittedName>
        <fullName evidence="1">Sporulation protein YqfC</fullName>
    </submittedName>
</protein>
<dbReference type="InterPro" id="IPR022477">
    <property type="entry name" value="Spore_YqfC"/>
</dbReference>
<dbReference type="RefSeq" id="WP_093856125.1">
    <property type="nucleotide sequence ID" value="NZ_BJVZ01000023.1"/>
</dbReference>
<dbReference type="InterPro" id="IPR038705">
    <property type="entry name" value="YabP_sf"/>
</dbReference>
<reference evidence="1 2" key="1">
    <citation type="submission" date="2016-10" db="EMBL/GenBank/DDBJ databases">
        <authorList>
            <person name="de Groot N.N."/>
        </authorList>
    </citation>
    <scope>NUCLEOTIDE SEQUENCE [LARGE SCALE GENOMIC DNA]</scope>
    <source>
        <strain evidence="1 2">CGMCC 1.3442</strain>
    </source>
</reference>
<dbReference type="NCBIfam" id="TIGR02856">
    <property type="entry name" value="spore_yqfC"/>
    <property type="match status" value="1"/>
</dbReference>
<keyword evidence="2" id="KW-1185">Reference proteome</keyword>
<dbReference type="EMBL" id="FNIG01000003">
    <property type="protein sequence ID" value="SDN19303.1"/>
    <property type="molecule type" value="Genomic_DNA"/>
</dbReference>
<dbReference type="Gene3D" id="2.60.40.2000">
    <property type="match status" value="1"/>
</dbReference>
<name>A0A1G9ZFS2_9BACI</name>
<dbReference type="OrthoDB" id="2989236at2"/>